<dbReference type="HOGENOM" id="CLU_018294_9_1_1"/>
<organism evidence="1">
    <name type="scientific">Rhizophagus irregularis (strain DAOM 181602 / DAOM 197198 / MUCL 43194)</name>
    <name type="common">Arbuscular mycorrhizal fungus</name>
    <name type="synonym">Glomus intraradices</name>
    <dbReference type="NCBI Taxonomy" id="747089"/>
    <lineage>
        <taxon>Eukaryota</taxon>
        <taxon>Fungi</taxon>
        <taxon>Fungi incertae sedis</taxon>
        <taxon>Mucoromycota</taxon>
        <taxon>Glomeromycotina</taxon>
        <taxon>Glomeromycetes</taxon>
        <taxon>Glomerales</taxon>
        <taxon>Glomeraceae</taxon>
        <taxon>Rhizophagus</taxon>
    </lineage>
</organism>
<name>U9T4I1_RHIID</name>
<dbReference type="Pfam" id="PF03184">
    <property type="entry name" value="DDE_1"/>
    <property type="match status" value="1"/>
</dbReference>
<accession>U9T4I1</accession>
<dbReference type="InterPro" id="IPR050863">
    <property type="entry name" value="CenT-Element_Derived"/>
</dbReference>
<dbReference type="AlphaFoldDB" id="U9T4I1"/>
<dbReference type="GO" id="GO:0005634">
    <property type="term" value="C:nucleus"/>
    <property type="evidence" value="ECO:0007669"/>
    <property type="project" value="TreeGrafter"/>
</dbReference>
<dbReference type="eggNOG" id="KOG3105">
    <property type="taxonomic scope" value="Eukaryota"/>
</dbReference>
<gene>
    <name evidence="1" type="ORF">GLOINDRAFT_52850</name>
</gene>
<evidence type="ECO:0000313" key="1">
    <source>
        <dbReference type="EMBL" id="ESA01243.1"/>
    </source>
</evidence>
<dbReference type="PANTHER" id="PTHR19303:SF73">
    <property type="entry name" value="PROTEIN PDC2"/>
    <property type="match status" value="1"/>
</dbReference>
<reference evidence="1" key="1">
    <citation type="submission" date="2013-07" db="EMBL/GenBank/DDBJ databases">
        <title>The genome of an arbuscular mycorrhizal fungus provides insights into the evolution of the oldest plant symbiosis.</title>
        <authorList>
            <consortium name="DOE Joint Genome Institute"/>
            <person name="Tisserant E."/>
            <person name="Malbreil M."/>
            <person name="Kuo A."/>
            <person name="Kohler A."/>
            <person name="Symeonidi A."/>
            <person name="Balestrini R."/>
            <person name="Charron P."/>
            <person name="Duensing N."/>
            <person name="Frei-dit-Frey N."/>
            <person name="Gianinazzi-Pearson V."/>
            <person name="Gilbert B."/>
            <person name="Handa Y."/>
            <person name="Hijri M."/>
            <person name="Kaul R."/>
            <person name="Kawaguchi M."/>
            <person name="Krajinski F."/>
            <person name="Lammers P."/>
            <person name="Lapierre D."/>
            <person name="Masclaux F.G."/>
            <person name="Murat C."/>
            <person name="Morin E."/>
            <person name="Ndikumana S."/>
            <person name="Pagni M."/>
            <person name="Petitpierre D."/>
            <person name="Requena N."/>
            <person name="Rosikiewicz P."/>
            <person name="Riley R."/>
            <person name="Saito K."/>
            <person name="San Clemente H."/>
            <person name="Shapiro H."/>
            <person name="van Tuinen D."/>
            <person name="Becard G."/>
            <person name="Bonfante P."/>
            <person name="Paszkowski U."/>
            <person name="Shachar-Hill Y."/>
            <person name="Young J.P."/>
            <person name="Sanders I.R."/>
            <person name="Henrissat B."/>
            <person name="Rensing S.A."/>
            <person name="Grigoriev I.V."/>
            <person name="Corradi N."/>
            <person name="Roux C."/>
            <person name="Martin F."/>
        </authorList>
    </citation>
    <scope>NUCLEOTIDE SEQUENCE</scope>
    <source>
        <strain evidence="1">DAOM 197198</strain>
    </source>
</reference>
<feature type="non-terminal residue" evidence="1">
    <location>
        <position position="86"/>
    </location>
</feature>
<feature type="non-terminal residue" evidence="1">
    <location>
        <position position="1"/>
    </location>
</feature>
<dbReference type="InterPro" id="IPR004875">
    <property type="entry name" value="DDE_SF_endonuclease_dom"/>
</dbReference>
<dbReference type="EMBL" id="KI296620">
    <property type="protein sequence ID" value="ESA01243.1"/>
    <property type="molecule type" value="Genomic_DNA"/>
</dbReference>
<proteinExistence type="predicted"/>
<dbReference type="GO" id="GO:0003677">
    <property type="term" value="F:DNA binding"/>
    <property type="evidence" value="ECO:0007669"/>
    <property type="project" value="TreeGrafter"/>
</dbReference>
<protein>
    <submittedName>
        <fullName evidence="1">Uncharacterized protein</fullName>
    </submittedName>
</protein>
<sequence length="86" mass="9935">YPLADVYNADKTAFFWNLESSKTLAHGPMAGTKKSKSRVTVLLSCNALGDKLIPVFIHKHQNSWALKEIKKETLPVYYYWNNKSWM</sequence>
<dbReference type="STRING" id="747089.U9T4I1"/>
<dbReference type="PANTHER" id="PTHR19303">
    <property type="entry name" value="TRANSPOSON"/>
    <property type="match status" value="1"/>
</dbReference>